<dbReference type="InterPro" id="IPR036890">
    <property type="entry name" value="HATPase_C_sf"/>
</dbReference>
<reference evidence="14" key="1">
    <citation type="submission" date="2019-05" db="EMBL/GenBank/DDBJ databases">
        <title>Complete genome sequencing of Absiella argi strain JCM 30884.</title>
        <authorList>
            <person name="Sakamoto M."/>
            <person name="Murakami T."/>
            <person name="Mori H."/>
        </authorList>
    </citation>
    <scope>NUCLEOTIDE SEQUENCE [LARGE SCALE GENOMIC DNA]</scope>
    <source>
        <strain evidence="14">JCM 30884</strain>
    </source>
</reference>
<dbReference type="GO" id="GO:0004721">
    <property type="term" value="F:phosphoprotein phosphatase activity"/>
    <property type="evidence" value="ECO:0007669"/>
    <property type="project" value="TreeGrafter"/>
</dbReference>
<accession>A0A6N4TF08</accession>
<dbReference type="GO" id="GO:0005886">
    <property type="term" value="C:plasma membrane"/>
    <property type="evidence" value="ECO:0007669"/>
    <property type="project" value="UniProtKB-SubCell"/>
</dbReference>
<dbReference type="RefSeq" id="WP_115714919.1">
    <property type="nucleotide sequence ID" value="NZ_AP019695.1"/>
</dbReference>
<evidence type="ECO:0000256" key="4">
    <source>
        <dbReference type="ARBA" id="ARBA00022475"/>
    </source>
</evidence>
<keyword evidence="10 11" id="KW-0472">Membrane</keyword>
<evidence type="ECO:0000256" key="3">
    <source>
        <dbReference type="ARBA" id="ARBA00012438"/>
    </source>
</evidence>
<evidence type="ECO:0000256" key="1">
    <source>
        <dbReference type="ARBA" id="ARBA00000085"/>
    </source>
</evidence>
<keyword evidence="4" id="KW-1003">Cell membrane</keyword>
<evidence type="ECO:0000256" key="5">
    <source>
        <dbReference type="ARBA" id="ARBA00022679"/>
    </source>
</evidence>
<dbReference type="EC" id="2.7.13.3" evidence="3"/>
<name>A0A6N4TF08_9FIRM</name>
<sequence length="339" mass="39925">MRFFDYVKDQMFSLVLFLFSCFLIVCILIAFKTPYTLNILLLVILFVCYSIVFLFSYYKRKHFYDELFFNIQRLDKSYLVLETIQKPSFLDGKLFCNALYEIDKSMNENVKNYELQVKEFKEYIEMWIHEIKLPIASLILMAHNHKDVYDKKALIQMKKIESYVEQILYYARGENAEKDYLITSHNLEDIIKGIALKNKDYLLENNIDFIVENVNYKVLTDSKWLSFIFDQIIGNSIKYTKEKQDPYIKISGKDYTDKTIVVIEDNGIGIPASDIKNVFDKSFTGSNGRKQKYATGMGLFIAKSLCTKLGHTIEIESVQNEYTRVKLTFIKNKFYDVVK</sequence>
<evidence type="ECO:0000256" key="11">
    <source>
        <dbReference type="SAM" id="Phobius"/>
    </source>
</evidence>
<proteinExistence type="predicted"/>
<feature type="transmembrane region" description="Helical" evidence="11">
    <location>
        <begin position="12"/>
        <end position="31"/>
    </location>
</feature>
<evidence type="ECO:0000256" key="7">
    <source>
        <dbReference type="ARBA" id="ARBA00022777"/>
    </source>
</evidence>
<dbReference type="PROSITE" id="PS50109">
    <property type="entry name" value="HIS_KIN"/>
    <property type="match status" value="1"/>
</dbReference>
<dbReference type="GO" id="GO:0000155">
    <property type="term" value="F:phosphorelay sensor kinase activity"/>
    <property type="evidence" value="ECO:0007669"/>
    <property type="project" value="TreeGrafter"/>
</dbReference>
<keyword evidence="6 11" id="KW-0812">Transmembrane</keyword>
<dbReference type="EMBL" id="AP019695">
    <property type="protein sequence ID" value="BBK21716.1"/>
    <property type="molecule type" value="Genomic_DNA"/>
</dbReference>
<evidence type="ECO:0000256" key="8">
    <source>
        <dbReference type="ARBA" id="ARBA00022989"/>
    </source>
</evidence>
<dbReference type="KEGG" id="aarg:Aargi30884_06190"/>
<feature type="transmembrane region" description="Helical" evidence="11">
    <location>
        <begin position="37"/>
        <end position="58"/>
    </location>
</feature>
<dbReference type="PANTHER" id="PTHR45453">
    <property type="entry name" value="PHOSPHATE REGULON SENSOR PROTEIN PHOR"/>
    <property type="match status" value="1"/>
</dbReference>
<dbReference type="InterPro" id="IPR005467">
    <property type="entry name" value="His_kinase_dom"/>
</dbReference>
<keyword evidence="14" id="KW-1185">Reference proteome</keyword>
<evidence type="ECO:0000313" key="13">
    <source>
        <dbReference type="EMBL" id="BBK21716.1"/>
    </source>
</evidence>
<evidence type="ECO:0000259" key="12">
    <source>
        <dbReference type="PROSITE" id="PS50109"/>
    </source>
</evidence>
<evidence type="ECO:0000313" key="14">
    <source>
        <dbReference type="Proteomes" id="UP000464754"/>
    </source>
</evidence>
<keyword evidence="5" id="KW-0808">Transferase</keyword>
<feature type="domain" description="Histidine kinase" evidence="12">
    <location>
        <begin position="126"/>
        <end position="333"/>
    </location>
</feature>
<keyword evidence="7 13" id="KW-0418">Kinase</keyword>
<comment type="subcellular location">
    <subcellularLocation>
        <location evidence="2">Cell membrane</location>
        <topology evidence="2">Multi-pass membrane protein</topology>
    </subcellularLocation>
</comment>
<dbReference type="SMART" id="SM00387">
    <property type="entry name" value="HATPase_c"/>
    <property type="match status" value="1"/>
</dbReference>
<comment type="catalytic activity">
    <reaction evidence="1">
        <text>ATP + protein L-histidine = ADP + protein N-phospho-L-histidine.</text>
        <dbReference type="EC" id="2.7.13.3"/>
    </reaction>
</comment>
<dbReference type="AlphaFoldDB" id="A0A6N4TF08"/>
<dbReference type="PANTHER" id="PTHR45453:SF2">
    <property type="entry name" value="HISTIDINE KINASE"/>
    <property type="match status" value="1"/>
</dbReference>
<dbReference type="InterPro" id="IPR050351">
    <property type="entry name" value="BphY/WalK/GraS-like"/>
</dbReference>
<gene>
    <name evidence="13" type="ORF">Aargi30884_06190</name>
</gene>
<dbReference type="InterPro" id="IPR003594">
    <property type="entry name" value="HATPase_dom"/>
</dbReference>
<dbReference type="SUPFAM" id="SSF55874">
    <property type="entry name" value="ATPase domain of HSP90 chaperone/DNA topoisomerase II/histidine kinase"/>
    <property type="match status" value="1"/>
</dbReference>
<dbReference type="Gene3D" id="3.30.565.10">
    <property type="entry name" value="Histidine kinase-like ATPase, C-terminal domain"/>
    <property type="match status" value="1"/>
</dbReference>
<evidence type="ECO:0000256" key="2">
    <source>
        <dbReference type="ARBA" id="ARBA00004651"/>
    </source>
</evidence>
<dbReference type="Proteomes" id="UP000464754">
    <property type="component" value="Chromosome"/>
</dbReference>
<dbReference type="GO" id="GO:0016036">
    <property type="term" value="P:cellular response to phosphate starvation"/>
    <property type="evidence" value="ECO:0007669"/>
    <property type="project" value="TreeGrafter"/>
</dbReference>
<evidence type="ECO:0000256" key="6">
    <source>
        <dbReference type="ARBA" id="ARBA00022692"/>
    </source>
</evidence>
<dbReference type="PROSITE" id="PS51257">
    <property type="entry name" value="PROKAR_LIPOPROTEIN"/>
    <property type="match status" value="1"/>
</dbReference>
<keyword evidence="8 11" id="KW-1133">Transmembrane helix</keyword>
<evidence type="ECO:0000256" key="9">
    <source>
        <dbReference type="ARBA" id="ARBA00023012"/>
    </source>
</evidence>
<keyword evidence="9" id="KW-0902">Two-component regulatory system</keyword>
<dbReference type="Pfam" id="PF02518">
    <property type="entry name" value="HATPase_c"/>
    <property type="match status" value="1"/>
</dbReference>
<evidence type="ECO:0000256" key="10">
    <source>
        <dbReference type="ARBA" id="ARBA00023136"/>
    </source>
</evidence>
<protein>
    <recommendedName>
        <fullName evidence="3">histidine kinase</fullName>
        <ecNumber evidence="3">2.7.13.3</ecNumber>
    </recommendedName>
</protein>
<organism evidence="13 14">
    <name type="scientific">Amedibacterium intestinale</name>
    <dbReference type="NCBI Taxonomy" id="2583452"/>
    <lineage>
        <taxon>Bacteria</taxon>
        <taxon>Bacillati</taxon>
        <taxon>Bacillota</taxon>
        <taxon>Erysipelotrichia</taxon>
        <taxon>Erysipelotrichales</taxon>
        <taxon>Erysipelotrichaceae</taxon>
        <taxon>Amedibacterium</taxon>
    </lineage>
</organism>